<protein>
    <submittedName>
        <fullName evidence="3">Uncharacterized protein LOC111131599 isoform X2</fullName>
    </submittedName>
</protein>
<feature type="transmembrane region" description="Helical" evidence="1">
    <location>
        <begin position="16"/>
        <end position="36"/>
    </location>
</feature>
<organism evidence="2 3">
    <name type="scientific">Crassostrea virginica</name>
    <name type="common">Eastern oyster</name>
    <dbReference type="NCBI Taxonomy" id="6565"/>
    <lineage>
        <taxon>Eukaryota</taxon>
        <taxon>Metazoa</taxon>
        <taxon>Spiralia</taxon>
        <taxon>Lophotrochozoa</taxon>
        <taxon>Mollusca</taxon>
        <taxon>Bivalvia</taxon>
        <taxon>Autobranchia</taxon>
        <taxon>Pteriomorphia</taxon>
        <taxon>Ostreida</taxon>
        <taxon>Ostreoidea</taxon>
        <taxon>Ostreidae</taxon>
        <taxon>Crassostrea</taxon>
    </lineage>
</organism>
<gene>
    <name evidence="3" type="primary">LOC111131599</name>
</gene>
<dbReference type="RefSeq" id="XP_022334916.1">
    <property type="nucleotide sequence ID" value="XM_022479208.1"/>
</dbReference>
<dbReference type="AlphaFoldDB" id="A0A8B8E689"/>
<reference evidence="3" key="1">
    <citation type="submission" date="2025-08" db="UniProtKB">
        <authorList>
            <consortium name="RefSeq"/>
        </authorList>
    </citation>
    <scope>IDENTIFICATION</scope>
    <source>
        <tissue evidence="3">Whole sample</tissue>
    </source>
</reference>
<keyword evidence="1" id="KW-0472">Membrane</keyword>
<proteinExistence type="predicted"/>
<evidence type="ECO:0000256" key="1">
    <source>
        <dbReference type="SAM" id="Phobius"/>
    </source>
</evidence>
<dbReference type="GeneID" id="111131599"/>
<keyword evidence="1" id="KW-1133">Transmembrane helix</keyword>
<sequence>MNIYKKMDHWKKMNGYTIFTGIWHIYALFDGFGIVWGKTTERSCHLVLSIRLELLFLLSNTVVSSIHHEIQRYGVQQVLSLGHAHRSLLLEQGSYAQQPCDSSWTLACSREEFSLKCKAAMYSLEWRRTVDVLQINVLEYILRFLVYCFVKNGGKKLT</sequence>
<evidence type="ECO:0000313" key="2">
    <source>
        <dbReference type="Proteomes" id="UP000694844"/>
    </source>
</evidence>
<keyword evidence="1" id="KW-0812">Transmembrane</keyword>
<evidence type="ECO:0000313" key="3">
    <source>
        <dbReference type="RefSeq" id="XP_022334916.1"/>
    </source>
</evidence>
<accession>A0A8B8E689</accession>
<name>A0A8B8E689_CRAVI</name>
<keyword evidence="2" id="KW-1185">Reference proteome</keyword>
<dbReference type="Proteomes" id="UP000694844">
    <property type="component" value="Chromosome 4"/>
</dbReference>
<dbReference type="OrthoDB" id="6136819at2759"/>